<keyword evidence="1" id="KW-0343">GTPase activation</keyword>
<dbReference type="Gene3D" id="1.10.472.80">
    <property type="entry name" value="Ypt/Rab-GAP domain of gyp1p, domain 3"/>
    <property type="match status" value="1"/>
</dbReference>
<accession>A0A8D2J3A6</accession>
<keyword evidence="4" id="KW-1185">Reference proteome</keyword>
<dbReference type="InterPro" id="IPR035969">
    <property type="entry name" value="Rab-GAP_TBC_sf"/>
</dbReference>
<dbReference type="OMA" id="NIACDIQ"/>
<dbReference type="SUPFAM" id="SSF47923">
    <property type="entry name" value="Ypt/Rab-GAP domain of gyp1p"/>
    <property type="match status" value="2"/>
</dbReference>
<feature type="domain" description="Rab-GAP TBC" evidence="2">
    <location>
        <begin position="67"/>
        <end position="276"/>
    </location>
</feature>
<proteinExistence type="predicted"/>
<dbReference type="Proteomes" id="UP000694545">
    <property type="component" value="Unplaced"/>
</dbReference>
<protein>
    <submittedName>
        <fullName evidence="3">TBC1 domain family member 21</fullName>
    </submittedName>
</protein>
<evidence type="ECO:0000313" key="4">
    <source>
        <dbReference type="Proteomes" id="UP000694545"/>
    </source>
</evidence>
<dbReference type="AlphaFoldDB" id="A0A8D2J3A6"/>
<sequence>MARVLEWVAISFSRGSRFVRALCYDLSALATRAPWPIDSHEWESYFDESGQLLKSRDYILVQIMERGLDPSVRLEVWKFLTGFYSWRSTYDERLVANSRRRKSYESLCNMCEKIQPLLESELQEFLEVRNSIKSDVQRLYLKDVQGNALVDKRQLEKILLLNYMCNVEEGMEYQQGFHEMILLFRLLVEKDHEIYWLFQFFHQKTENSCIMNIGVEKNLTMLRYLIALMDPVLAKLLGKPPGFVMSLFPWFSLCFQRVLRSFDDVWRLWEVLLTRLPCRNFQVMIAHALLQQVRDQIVKEDMSEGDILMAKTDGVCLVWSRDIRRTISFPSII</sequence>
<reference evidence="3" key="1">
    <citation type="submission" date="2025-08" db="UniProtKB">
        <authorList>
            <consortium name="Ensembl"/>
        </authorList>
    </citation>
    <scope>IDENTIFICATION</scope>
</reference>
<reference evidence="3" key="2">
    <citation type="submission" date="2025-09" db="UniProtKB">
        <authorList>
            <consortium name="Ensembl"/>
        </authorList>
    </citation>
    <scope>IDENTIFICATION</scope>
</reference>
<name>A0A8D2J3A6_VARKO</name>
<dbReference type="PROSITE" id="PS50086">
    <property type="entry name" value="TBC_RABGAP"/>
    <property type="match status" value="1"/>
</dbReference>
<evidence type="ECO:0000259" key="2">
    <source>
        <dbReference type="PROSITE" id="PS50086"/>
    </source>
</evidence>
<evidence type="ECO:0000256" key="1">
    <source>
        <dbReference type="ARBA" id="ARBA00022468"/>
    </source>
</evidence>
<dbReference type="PANTHER" id="PTHR22957">
    <property type="entry name" value="TBC1 DOMAIN FAMILY MEMBER GTPASE-ACTIVATING PROTEIN"/>
    <property type="match status" value="1"/>
</dbReference>
<dbReference type="Pfam" id="PF00566">
    <property type="entry name" value="RabGAP-TBC"/>
    <property type="match status" value="1"/>
</dbReference>
<dbReference type="GO" id="GO:0005096">
    <property type="term" value="F:GTPase activator activity"/>
    <property type="evidence" value="ECO:0007669"/>
    <property type="project" value="UniProtKB-KW"/>
</dbReference>
<organism evidence="3 4">
    <name type="scientific">Varanus komodoensis</name>
    <name type="common">Komodo dragon</name>
    <dbReference type="NCBI Taxonomy" id="61221"/>
    <lineage>
        <taxon>Eukaryota</taxon>
        <taxon>Metazoa</taxon>
        <taxon>Chordata</taxon>
        <taxon>Craniata</taxon>
        <taxon>Vertebrata</taxon>
        <taxon>Euteleostomi</taxon>
        <taxon>Lepidosauria</taxon>
        <taxon>Squamata</taxon>
        <taxon>Bifurcata</taxon>
        <taxon>Unidentata</taxon>
        <taxon>Episquamata</taxon>
        <taxon>Toxicofera</taxon>
        <taxon>Anguimorpha</taxon>
        <taxon>Paleoanguimorpha</taxon>
        <taxon>Varanoidea</taxon>
        <taxon>Varanidae</taxon>
        <taxon>Varanus</taxon>
    </lineage>
</organism>
<dbReference type="Ensembl" id="ENSVKKT00000006041.1">
    <property type="protein sequence ID" value="ENSVKKP00000005881.1"/>
    <property type="gene ID" value="ENSVKKG00000004291.1"/>
</dbReference>
<dbReference type="PANTHER" id="PTHR22957:SF489">
    <property type="entry name" value="TBC1 DOMAIN FAMILY MEMBER 21"/>
    <property type="match status" value="1"/>
</dbReference>
<dbReference type="InterPro" id="IPR000195">
    <property type="entry name" value="Rab-GAP-TBC_dom"/>
</dbReference>
<dbReference type="SMART" id="SM00164">
    <property type="entry name" value="TBC"/>
    <property type="match status" value="1"/>
</dbReference>
<evidence type="ECO:0000313" key="3">
    <source>
        <dbReference type="Ensembl" id="ENSVKKP00000005881.1"/>
    </source>
</evidence>